<evidence type="ECO:0000313" key="1">
    <source>
        <dbReference type="EMBL" id="GAH96120.1"/>
    </source>
</evidence>
<dbReference type="InterPro" id="IPR023214">
    <property type="entry name" value="HAD_sf"/>
</dbReference>
<reference evidence="1" key="1">
    <citation type="journal article" date="2014" name="Front. Microbiol.">
        <title>High frequency of phylogenetically diverse reductive dehalogenase-homologous genes in deep subseafloor sedimentary metagenomes.</title>
        <authorList>
            <person name="Kawai M."/>
            <person name="Futagami T."/>
            <person name="Toyoda A."/>
            <person name="Takaki Y."/>
            <person name="Nishi S."/>
            <person name="Hori S."/>
            <person name="Arai W."/>
            <person name="Tsubouchi T."/>
            <person name="Morono Y."/>
            <person name="Uchiyama I."/>
            <person name="Ito T."/>
            <person name="Fujiyama A."/>
            <person name="Inagaki F."/>
            <person name="Takami H."/>
        </authorList>
    </citation>
    <scope>NUCLEOTIDE SEQUENCE</scope>
    <source>
        <strain evidence="1">Expedition CK06-06</strain>
    </source>
</reference>
<evidence type="ECO:0008006" key="2">
    <source>
        <dbReference type="Google" id="ProtNLM"/>
    </source>
</evidence>
<comment type="caution">
    <text evidence="1">The sequence shown here is derived from an EMBL/GenBank/DDBJ whole genome shotgun (WGS) entry which is preliminary data.</text>
</comment>
<dbReference type="AlphaFoldDB" id="X1KR56"/>
<accession>X1KR56</accession>
<protein>
    <recommendedName>
        <fullName evidence="2">HAD family hydrolase</fullName>
    </recommendedName>
</protein>
<dbReference type="InterPro" id="IPR036412">
    <property type="entry name" value="HAD-like_sf"/>
</dbReference>
<feature type="non-terminal residue" evidence="1">
    <location>
        <position position="1"/>
    </location>
</feature>
<organism evidence="1">
    <name type="scientific">marine sediment metagenome</name>
    <dbReference type="NCBI Taxonomy" id="412755"/>
    <lineage>
        <taxon>unclassified sequences</taxon>
        <taxon>metagenomes</taxon>
        <taxon>ecological metagenomes</taxon>
    </lineage>
</organism>
<sequence length="117" mass="13353">NPKRISKLRLEMAGIWKYFFCGAFAEDGNDKTLILGKSLIRCREVWDDFISNENVIYIGDHPHDAIGAQALGVQFIGITNQPERLHGIVDNRIHSDYRDLNGLLIQMDRLWNNSPAT</sequence>
<name>X1KR56_9ZZZZ</name>
<proteinExistence type="predicted"/>
<dbReference type="EMBL" id="BARU01045737">
    <property type="protein sequence ID" value="GAH96120.1"/>
    <property type="molecule type" value="Genomic_DNA"/>
</dbReference>
<dbReference type="SUPFAM" id="SSF56784">
    <property type="entry name" value="HAD-like"/>
    <property type="match status" value="1"/>
</dbReference>
<dbReference type="Gene3D" id="3.40.50.1000">
    <property type="entry name" value="HAD superfamily/HAD-like"/>
    <property type="match status" value="1"/>
</dbReference>
<gene>
    <name evidence="1" type="ORF">S03H2_69276</name>
</gene>